<comment type="caution">
    <text evidence="2">The sequence shown here is derived from an EMBL/GenBank/DDBJ whole genome shotgun (WGS) entry which is preliminary data.</text>
</comment>
<reference evidence="2 3" key="1">
    <citation type="journal article" date="2016" name="Nat. Commun.">
        <title>Thousands of microbial genomes shed light on interconnected biogeochemical processes in an aquifer system.</title>
        <authorList>
            <person name="Anantharaman K."/>
            <person name="Brown C.T."/>
            <person name="Hug L.A."/>
            <person name="Sharon I."/>
            <person name="Castelle C.J."/>
            <person name="Probst A.J."/>
            <person name="Thomas B.C."/>
            <person name="Singh A."/>
            <person name="Wilkins M.J."/>
            <person name="Karaoz U."/>
            <person name="Brodie E.L."/>
            <person name="Williams K.H."/>
            <person name="Hubbard S.S."/>
            <person name="Banfield J.F."/>
        </authorList>
    </citation>
    <scope>NUCLEOTIDE SEQUENCE [LARGE SCALE GENOMIC DNA]</scope>
</reference>
<evidence type="ECO:0000313" key="3">
    <source>
        <dbReference type="Proteomes" id="UP000177354"/>
    </source>
</evidence>
<feature type="transmembrane region" description="Helical" evidence="1">
    <location>
        <begin position="6"/>
        <end position="24"/>
    </location>
</feature>
<dbReference type="AlphaFoldDB" id="A0A1F5YZ77"/>
<dbReference type="SUPFAM" id="SSF49384">
    <property type="entry name" value="Carbohydrate-binding domain"/>
    <property type="match status" value="1"/>
</dbReference>
<organism evidence="2 3">
    <name type="scientific">Candidatus Gottesmanbacteria bacterium RIFCSPHIGHO2_01_FULL_40_15</name>
    <dbReference type="NCBI Taxonomy" id="1798376"/>
    <lineage>
        <taxon>Bacteria</taxon>
        <taxon>Candidatus Gottesmaniibacteriota</taxon>
    </lineage>
</organism>
<gene>
    <name evidence="2" type="ORF">A2777_04470</name>
</gene>
<name>A0A1F5YZ77_9BACT</name>
<protein>
    <recommendedName>
        <fullName evidence="4">Cohesin domain-containing protein</fullName>
    </recommendedName>
</protein>
<accession>A0A1F5YZ77</accession>
<keyword evidence="1" id="KW-1133">Transmembrane helix</keyword>
<dbReference type="Proteomes" id="UP000177354">
    <property type="component" value="Unassembled WGS sequence"/>
</dbReference>
<dbReference type="EMBL" id="MFJF01000032">
    <property type="protein sequence ID" value="OGG05498.1"/>
    <property type="molecule type" value="Genomic_DNA"/>
</dbReference>
<evidence type="ECO:0000313" key="2">
    <source>
        <dbReference type="EMBL" id="OGG05498.1"/>
    </source>
</evidence>
<keyword evidence="1" id="KW-0472">Membrane</keyword>
<keyword evidence="1" id="KW-0812">Transmembrane</keyword>
<evidence type="ECO:0008006" key="4">
    <source>
        <dbReference type="Google" id="ProtNLM"/>
    </source>
</evidence>
<dbReference type="Gene3D" id="2.60.40.680">
    <property type="match status" value="1"/>
</dbReference>
<dbReference type="GO" id="GO:0030246">
    <property type="term" value="F:carbohydrate binding"/>
    <property type="evidence" value="ECO:0007669"/>
    <property type="project" value="InterPro"/>
</dbReference>
<sequence>MGEKQKIFIVLLILAVLISGIIYIRKRNSSVKIIPEVQIQEKEEAFEDEEIKGGSIFLSTDTPLIKVGSEATVSVNFGAYGKNIFGSDVILLFDPEYLSTDENMIEPGDFFTSIPRKTVDTDNGIIKITAIEGRDEVLTEEVSNAFSIRFRGLKPGSSVISFSFIKNETNTTTLVERGSSQNLLDEVQSETIDIEE</sequence>
<evidence type="ECO:0000256" key="1">
    <source>
        <dbReference type="SAM" id="Phobius"/>
    </source>
</evidence>
<dbReference type="InterPro" id="IPR008965">
    <property type="entry name" value="CBM2/CBM3_carb-bd_dom_sf"/>
</dbReference>
<proteinExistence type="predicted"/>